<name>A0A1I8GC54_9PLAT</name>
<keyword evidence="2" id="KW-1185">Reference proteome</keyword>
<protein>
    <submittedName>
        <fullName evidence="3">VWFA domain-containing protein</fullName>
    </submittedName>
</protein>
<feature type="compositionally biased region" description="Basic and acidic residues" evidence="1">
    <location>
        <begin position="10"/>
        <end position="24"/>
    </location>
</feature>
<reference evidence="3" key="1">
    <citation type="submission" date="2016-11" db="UniProtKB">
        <authorList>
            <consortium name="WormBaseParasite"/>
        </authorList>
    </citation>
    <scope>IDENTIFICATION</scope>
</reference>
<dbReference type="Proteomes" id="UP000095280">
    <property type="component" value="Unplaced"/>
</dbReference>
<sequence length="123" mass="14090">YPGKQVSPDHTAKPHLIEDREPKKPGANLTCFRSFVQATQRNKKRLFDQIMNLEAYGIVNFNDVIEFAYNQFEMFQNQSVSNQGAMCNSIIMILSDGDVSGDVESATKLIRRWRSKSHYLDMA</sequence>
<evidence type="ECO:0000313" key="3">
    <source>
        <dbReference type="WBParaSite" id="maker-uti_cns_0001389-snap-gene-0.25-mRNA-1"/>
    </source>
</evidence>
<dbReference type="WBParaSite" id="maker-uti_cns_0001389-snap-gene-0.25-mRNA-1">
    <property type="protein sequence ID" value="maker-uti_cns_0001389-snap-gene-0.25-mRNA-1"/>
    <property type="gene ID" value="maker-uti_cns_0001389-snap-gene-0.25"/>
</dbReference>
<feature type="region of interest" description="Disordered" evidence="1">
    <location>
        <begin position="1"/>
        <end position="25"/>
    </location>
</feature>
<evidence type="ECO:0000256" key="1">
    <source>
        <dbReference type="SAM" id="MobiDB-lite"/>
    </source>
</evidence>
<organism evidence="2 3">
    <name type="scientific">Macrostomum lignano</name>
    <dbReference type="NCBI Taxonomy" id="282301"/>
    <lineage>
        <taxon>Eukaryota</taxon>
        <taxon>Metazoa</taxon>
        <taxon>Spiralia</taxon>
        <taxon>Lophotrochozoa</taxon>
        <taxon>Platyhelminthes</taxon>
        <taxon>Rhabditophora</taxon>
        <taxon>Macrostomorpha</taxon>
        <taxon>Macrostomida</taxon>
        <taxon>Macrostomidae</taxon>
        <taxon>Macrostomum</taxon>
    </lineage>
</organism>
<accession>A0A1I8GC54</accession>
<dbReference type="SUPFAM" id="SSF53300">
    <property type="entry name" value="vWA-like"/>
    <property type="match status" value="1"/>
</dbReference>
<proteinExistence type="predicted"/>
<dbReference type="Gene3D" id="3.40.50.410">
    <property type="entry name" value="von Willebrand factor, type A domain"/>
    <property type="match status" value="1"/>
</dbReference>
<evidence type="ECO:0000313" key="2">
    <source>
        <dbReference type="Proteomes" id="UP000095280"/>
    </source>
</evidence>
<dbReference type="InterPro" id="IPR036465">
    <property type="entry name" value="vWFA_dom_sf"/>
</dbReference>
<dbReference type="AlphaFoldDB" id="A0A1I8GC54"/>